<keyword evidence="3" id="KW-1003">Cell membrane</keyword>
<feature type="transmembrane region" description="Helical" evidence="9">
    <location>
        <begin position="310"/>
        <end position="332"/>
    </location>
</feature>
<comment type="caution">
    <text evidence="11">The sequence shown here is derived from an EMBL/GenBank/DDBJ whole genome shotgun (WGS) entry which is preliminary data.</text>
</comment>
<keyword evidence="2" id="KW-0813">Transport</keyword>
<keyword evidence="6 9" id="KW-0472">Membrane</keyword>
<protein>
    <submittedName>
        <fullName evidence="11">MFS transporter</fullName>
    </submittedName>
</protein>
<dbReference type="Pfam" id="PF07690">
    <property type="entry name" value="MFS_1"/>
    <property type="match status" value="1"/>
</dbReference>
<dbReference type="InterPro" id="IPR004638">
    <property type="entry name" value="EmrB-like"/>
</dbReference>
<feature type="transmembrane region" description="Helical" evidence="9">
    <location>
        <begin position="183"/>
        <end position="205"/>
    </location>
</feature>
<evidence type="ECO:0000256" key="1">
    <source>
        <dbReference type="ARBA" id="ARBA00004651"/>
    </source>
</evidence>
<name>A0A6N7KUV3_9ACTN</name>
<keyword evidence="7" id="KW-0046">Antibiotic resistance</keyword>
<dbReference type="InterPro" id="IPR036259">
    <property type="entry name" value="MFS_trans_sf"/>
</dbReference>
<feature type="transmembrane region" description="Helical" evidence="9">
    <location>
        <begin position="246"/>
        <end position="264"/>
    </location>
</feature>
<dbReference type="SUPFAM" id="SSF103473">
    <property type="entry name" value="MFS general substrate transporter"/>
    <property type="match status" value="1"/>
</dbReference>
<evidence type="ECO:0000256" key="2">
    <source>
        <dbReference type="ARBA" id="ARBA00022448"/>
    </source>
</evidence>
<feature type="transmembrane region" description="Helical" evidence="9">
    <location>
        <begin position="97"/>
        <end position="116"/>
    </location>
</feature>
<keyword evidence="4 9" id="KW-0812">Transmembrane</keyword>
<evidence type="ECO:0000313" key="12">
    <source>
        <dbReference type="Proteomes" id="UP000450000"/>
    </source>
</evidence>
<evidence type="ECO:0000313" key="11">
    <source>
        <dbReference type="EMBL" id="MQS15406.1"/>
    </source>
</evidence>
<dbReference type="InterPro" id="IPR020846">
    <property type="entry name" value="MFS_dom"/>
</dbReference>
<dbReference type="EMBL" id="WBOF01000001">
    <property type="protein sequence ID" value="MQS15406.1"/>
    <property type="molecule type" value="Genomic_DNA"/>
</dbReference>
<dbReference type="NCBIfam" id="TIGR00711">
    <property type="entry name" value="efflux_EmrB"/>
    <property type="match status" value="1"/>
</dbReference>
<feature type="domain" description="Major facilitator superfamily (MFS) profile" evidence="10">
    <location>
        <begin position="31"/>
        <end position="477"/>
    </location>
</feature>
<keyword evidence="12" id="KW-1185">Reference proteome</keyword>
<comment type="subcellular location">
    <subcellularLocation>
        <location evidence="1">Cell membrane</location>
        <topology evidence="1">Multi-pass membrane protein</topology>
    </subcellularLocation>
</comment>
<feature type="region of interest" description="Disordered" evidence="8">
    <location>
        <begin position="485"/>
        <end position="519"/>
    </location>
</feature>
<dbReference type="CDD" id="cd17321">
    <property type="entry name" value="MFS_MMR_MDR_like"/>
    <property type="match status" value="1"/>
</dbReference>
<evidence type="ECO:0000256" key="9">
    <source>
        <dbReference type="SAM" id="Phobius"/>
    </source>
</evidence>
<feature type="transmembrane region" description="Helical" evidence="9">
    <location>
        <begin position="73"/>
        <end position="90"/>
    </location>
</feature>
<evidence type="ECO:0000256" key="4">
    <source>
        <dbReference type="ARBA" id="ARBA00022692"/>
    </source>
</evidence>
<sequence length="519" mass="52902">MSRRPHRAEDRAVATTEAGTLRLGTARGRWVLLATVLGSSMAMLDGTVVNVALPRIGADLGASLASLQWTLNAYLLTLAGLILLGGALGDRYGRRRVFLLGVVWFAAASAACAAAPNIQVLIAARAVQGVGGALLTPGSLAMLQAVFHPDDRSAAVGLWSGLGGVSAAVGPFLGGWLVDGPGWRWIFLLNLPLAAAVVTVATRYVPESRDESATGRFDVLGSLLAALTLGAITYALTAAGEGLSPTVWLTGAIGLAIGAAFLAVERRAPEPMLPLGLFSSRLFTAVNLVTLCVYAAFSGVFFLLVVQLQIVAGFSPLVSGLALVPITVLMLALSSRAARLGKRIGPRIPLTVGPLLCAAGVLLMLRTGPGSSYWADVLPAVTVMGCGMTLLVAPLTATVLAAVEVRHAGIASGVNNAAARAAGLLAVAALPAMAGLSGDAYRVPSAVNDAFHTAMLICAGLLTAGALIAFTTIRGSVLAPEDHPVAEPDTEWCCGTTPPLDPGHVHTHEGPATDPAAGP</sequence>
<dbReference type="GO" id="GO:0046677">
    <property type="term" value="P:response to antibiotic"/>
    <property type="evidence" value="ECO:0007669"/>
    <property type="project" value="UniProtKB-KW"/>
</dbReference>
<reference evidence="11 12" key="1">
    <citation type="submission" date="2019-09" db="EMBL/GenBank/DDBJ databases">
        <title>Genome Sequences of Streptomyces kaniharaensis ATCC 21070.</title>
        <authorList>
            <person name="Zhu W."/>
            <person name="De Crecy-Lagard V."/>
            <person name="Richards N.G."/>
        </authorList>
    </citation>
    <scope>NUCLEOTIDE SEQUENCE [LARGE SCALE GENOMIC DNA]</scope>
    <source>
        <strain evidence="11 12">SF-557</strain>
    </source>
</reference>
<evidence type="ECO:0000256" key="3">
    <source>
        <dbReference type="ARBA" id="ARBA00022475"/>
    </source>
</evidence>
<evidence type="ECO:0000256" key="7">
    <source>
        <dbReference type="ARBA" id="ARBA00023251"/>
    </source>
</evidence>
<proteinExistence type="predicted"/>
<evidence type="ECO:0000259" key="10">
    <source>
        <dbReference type="PROSITE" id="PS50850"/>
    </source>
</evidence>
<accession>A0A6N7KUV3</accession>
<feature type="transmembrane region" description="Helical" evidence="9">
    <location>
        <begin position="217"/>
        <end position="240"/>
    </location>
</feature>
<dbReference type="PANTHER" id="PTHR42718:SF42">
    <property type="entry name" value="EXPORT PROTEIN"/>
    <property type="match status" value="1"/>
</dbReference>
<evidence type="ECO:0000256" key="5">
    <source>
        <dbReference type="ARBA" id="ARBA00022989"/>
    </source>
</evidence>
<dbReference type="AlphaFoldDB" id="A0A6N7KUV3"/>
<dbReference type="PANTHER" id="PTHR42718">
    <property type="entry name" value="MAJOR FACILITATOR SUPERFAMILY MULTIDRUG TRANSPORTER MFSC"/>
    <property type="match status" value="1"/>
</dbReference>
<feature type="transmembrane region" description="Helical" evidence="9">
    <location>
        <begin position="155"/>
        <end position="177"/>
    </location>
</feature>
<feature type="transmembrane region" description="Helical" evidence="9">
    <location>
        <begin position="344"/>
        <end position="365"/>
    </location>
</feature>
<feature type="transmembrane region" description="Helical" evidence="9">
    <location>
        <begin position="450"/>
        <end position="470"/>
    </location>
</feature>
<dbReference type="Gene3D" id="1.20.1250.20">
    <property type="entry name" value="MFS general substrate transporter like domains"/>
    <property type="match status" value="1"/>
</dbReference>
<keyword evidence="5 9" id="KW-1133">Transmembrane helix</keyword>
<dbReference type="Gene3D" id="1.20.1720.10">
    <property type="entry name" value="Multidrug resistance protein D"/>
    <property type="match status" value="1"/>
</dbReference>
<dbReference type="InterPro" id="IPR011701">
    <property type="entry name" value="MFS"/>
</dbReference>
<dbReference type="GO" id="GO:0005886">
    <property type="term" value="C:plasma membrane"/>
    <property type="evidence" value="ECO:0007669"/>
    <property type="project" value="UniProtKB-SubCell"/>
</dbReference>
<organism evidence="11 12">
    <name type="scientific">Streptomyces kaniharaensis</name>
    <dbReference type="NCBI Taxonomy" id="212423"/>
    <lineage>
        <taxon>Bacteria</taxon>
        <taxon>Bacillati</taxon>
        <taxon>Actinomycetota</taxon>
        <taxon>Actinomycetes</taxon>
        <taxon>Kitasatosporales</taxon>
        <taxon>Streptomycetaceae</taxon>
        <taxon>Streptomyces</taxon>
    </lineage>
</organism>
<feature type="transmembrane region" description="Helical" evidence="9">
    <location>
        <begin position="377"/>
        <end position="405"/>
    </location>
</feature>
<gene>
    <name evidence="11" type="ORF">F7Q99_24840</name>
</gene>
<evidence type="ECO:0000256" key="8">
    <source>
        <dbReference type="SAM" id="MobiDB-lite"/>
    </source>
</evidence>
<dbReference type="Proteomes" id="UP000450000">
    <property type="component" value="Unassembled WGS sequence"/>
</dbReference>
<evidence type="ECO:0000256" key="6">
    <source>
        <dbReference type="ARBA" id="ARBA00023136"/>
    </source>
</evidence>
<dbReference type="GO" id="GO:0022857">
    <property type="term" value="F:transmembrane transporter activity"/>
    <property type="evidence" value="ECO:0007669"/>
    <property type="project" value="InterPro"/>
</dbReference>
<dbReference type="OrthoDB" id="7375466at2"/>
<dbReference type="PROSITE" id="PS50850">
    <property type="entry name" value="MFS"/>
    <property type="match status" value="1"/>
</dbReference>
<feature type="transmembrane region" description="Helical" evidence="9">
    <location>
        <begin position="30"/>
        <end position="53"/>
    </location>
</feature>
<feature type="transmembrane region" description="Helical" evidence="9">
    <location>
        <begin position="122"/>
        <end position="143"/>
    </location>
</feature>
<feature type="transmembrane region" description="Helical" evidence="9">
    <location>
        <begin position="417"/>
        <end position="438"/>
    </location>
</feature>
<feature type="transmembrane region" description="Helical" evidence="9">
    <location>
        <begin position="285"/>
        <end position="304"/>
    </location>
</feature>